<evidence type="ECO:0000256" key="4">
    <source>
        <dbReference type="ARBA" id="ARBA00016461"/>
    </source>
</evidence>
<evidence type="ECO:0000256" key="2">
    <source>
        <dbReference type="ARBA" id="ARBA00004377"/>
    </source>
</evidence>
<dbReference type="NCBIfam" id="TIGR03141">
    <property type="entry name" value="cytochro_ccmD"/>
    <property type="match status" value="1"/>
</dbReference>
<dbReference type="InterPro" id="IPR007078">
    <property type="entry name" value="Haem_export_protD_CcmD"/>
</dbReference>
<evidence type="ECO:0000313" key="13">
    <source>
        <dbReference type="EMBL" id="OAI11640.1"/>
    </source>
</evidence>
<protein>
    <recommendedName>
        <fullName evidence="4 12">Heme exporter protein D</fullName>
    </recommendedName>
</protein>
<feature type="transmembrane region" description="Helical" evidence="12">
    <location>
        <begin position="12"/>
        <end position="33"/>
    </location>
</feature>
<dbReference type="GO" id="GO:0017004">
    <property type="term" value="P:cytochrome complex assembly"/>
    <property type="evidence" value="ECO:0007669"/>
    <property type="project" value="UniProtKB-KW"/>
</dbReference>
<dbReference type="InterPro" id="IPR052075">
    <property type="entry name" value="Heme_exporter_D"/>
</dbReference>
<comment type="caution">
    <text evidence="13">The sequence shown here is derived from an EMBL/GenBank/DDBJ whole genome shotgun (WGS) entry which is preliminary data.</text>
</comment>
<dbReference type="RefSeq" id="WP_064031657.1">
    <property type="nucleotide sequence ID" value="NZ_LUUK01000229.1"/>
</dbReference>
<evidence type="ECO:0000256" key="9">
    <source>
        <dbReference type="ARBA" id="ARBA00022748"/>
    </source>
</evidence>
<keyword evidence="9 12" id="KW-0201">Cytochrome c-type biogenesis</keyword>
<evidence type="ECO:0000256" key="7">
    <source>
        <dbReference type="ARBA" id="ARBA00022519"/>
    </source>
</evidence>
<keyword evidence="11 12" id="KW-0472">Membrane</keyword>
<keyword evidence="5 12" id="KW-0813">Transport</keyword>
<name>A0A177N369_9GAMM</name>
<evidence type="ECO:0000256" key="11">
    <source>
        <dbReference type="ARBA" id="ARBA00023136"/>
    </source>
</evidence>
<evidence type="ECO:0000256" key="1">
    <source>
        <dbReference type="ARBA" id="ARBA00002442"/>
    </source>
</evidence>
<dbReference type="PANTHER" id="PTHR37531:SF1">
    <property type="entry name" value="HEME EXPORTER PROTEIN D"/>
    <property type="match status" value="1"/>
</dbReference>
<dbReference type="STRING" id="702114.A1355_15520"/>
<reference evidence="14" key="1">
    <citation type="submission" date="2016-03" db="EMBL/GenBank/DDBJ databases">
        <authorList>
            <person name="Heylen K."/>
            <person name="De Vos P."/>
            <person name="Vekeman B."/>
        </authorList>
    </citation>
    <scope>NUCLEOTIDE SEQUENCE [LARGE SCALE GENOMIC DNA]</scope>
    <source>
        <strain evidence="14">R-45383</strain>
    </source>
</reference>
<evidence type="ECO:0000256" key="10">
    <source>
        <dbReference type="ARBA" id="ARBA00022989"/>
    </source>
</evidence>
<accession>A0A177N369</accession>
<dbReference type="GO" id="GO:0005886">
    <property type="term" value="C:plasma membrane"/>
    <property type="evidence" value="ECO:0007669"/>
    <property type="project" value="UniProtKB-SubCell"/>
</dbReference>
<keyword evidence="6 12" id="KW-1003">Cell membrane</keyword>
<dbReference type="Pfam" id="PF04995">
    <property type="entry name" value="CcmD"/>
    <property type="match status" value="1"/>
</dbReference>
<organism evidence="13 14">
    <name type="scientific">Methylomonas koyamae</name>
    <dbReference type="NCBI Taxonomy" id="702114"/>
    <lineage>
        <taxon>Bacteria</taxon>
        <taxon>Pseudomonadati</taxon>
        <taxon>Pseudomonadota</taxon>
        <taxon>Gammaproteobacteria</taxon>
        <taxon>Methylococcales</taxon>
        <taxon>Methylococcaceae</taxon>
        <taxon>Methylomonas</taxon>
    </lineage>
</organism>
<proteinExistence type="inferred from homology"/>
<evidence type="ECO:0000256" key="6">
    <source>
        <dbReference type="ARBA" id="ARBA00022475"/>
    </source>
</evidence>
<dbReference type="Proteomes" id="UP000077628">
    <property type="component" value="Unassembled WGS sequence"/>
</dbReference>
<dbReference type="GO" id="GO:1903607">
    <property type="term" value="P:cytochrome c biosynthetic process"/>
    <property type="evidence" value="ECO:0007669"/>
    <property type="project" value="TreeGrafter"/>
</dbReference>
<evidence type="ECO:0000313" key="14">
    <source>
        <dbReference type="Proteomes" id="UP000077628"/>
    </source>
</evidence>
<sequence>MTLQSFLEMGGYAWYVWPSYGITFLVLLINVLWPIVQRKQFFRQLWLKQKRGQQR</sequence>
<comment type="similarity">
    <text evidence="3 12">Belongs to the CcmD/CycX/HelD family.</text>
</comment>
<evidence type="ECO:0000256" key="5">
    <source>
        <dbReference type="ARBA" id="ARBA00022448"/>
    </source>
</evidence>
<keyword evidence="8 12" id="KW-0812">Transmembrane</keyword>
<comment type="function">
    <text evidence="1 12">Required for the export of heme to the periplasm for the biogenesis of c-type cytochromes.</text>
</comment>
<keyword evidence="14" id="KW-1185">Reference proteome</keyword>
<keyword evidence="7 12" id="KW-0997">Cell inner membrane</keyword>
<dbReference type="OrthoDB" id="9815607at2"/>
<comment type="subcellular location">
    <subcellularLocation>
        <location evidence="2 12">Cell inner membrane</location>
        <topology evidence="2 12">Single-pass membrane protein</topology>
    </subcellularLocation>
</comment>
<dbReference type="EMBL" id="LUUK01000229">
    <property type="protein sequence ID" value="OAI11640.1"/>
    <property type="molecule type" value="Genomic_DNA"/>
</dbReference>
<evidence type="ECO:0000256" key="8">
    <source>
        <dbReference type="ARBA" id="ARBA00022692"/>
    </source>
</evidence>
<keyword evidence="10 12" id="KW-1133">Transmembrane helix</keyword>
<dbReference type="AlphaFoldDB" id="A0A177N369"/>
<evidence type="ECO:0000256" key="3">
    <source>
        <dbReference type="ARBA" id="ARBA00008741"/>
    </source>
</evidence>
<dbReference type="GO" id="GO:0015886">
    <property type="term" value="P:heme transport"/>
    <property type="evidence" value="ECO:0007669"/>
    <property type="project" value="InterPro"/>
</dbReference>
<dbReference type="PANTHER" id="PTHR37531">
    <property type="entry name" value="HEME EXPORTER PROTEIN D"/>
    <property type="match status" value="1"/>
</dbReference>
<evidence type="ECO:0000256" key="12">
    <source>
        <dbReference type="RuleBase" id="RU363101"/>
    </source>
</evidence>
<gene>
    <name evidence="13" type="ORF">A1355_15520</name>
</gene>